<dbReference type="InParanoid" id="A0A061ABE5"/>
<dbReference type="Pfam" id="PF01136">
    <property type="entry name" value="Peptidase_U32"/>
    <property type="match status" value="1"/>
</dbReference>
<dbReference type="PATRIC" id="fig|35623.3.peg.1095"/>
<accession>A0A061ABE5</accession>
<protein>
    <submittedName>
        <fullName evidence="1">Peptidase U32 family protein</fullName>
    </submittedName>
</protein>
<sequence length="293" mass="34599">MKILTTLHDIHNLEEVMVHADGLLISFKQYSKTYTMDSESQLDFILKKLKDLNKESFLQFNRLYTDKELNQIKTFLQTIDMSLVTGYIISDLGLLSVFKTLYQIDKVVYNPETLLTNEVDFNYLFHDGIMGAFLSKEITLEDILSITKNKKYKAFMFGHGHMTMFYSKRQIVKTYHDYMQVENQDHLNYDITLKEAKRLDENYPLLEDDAGTHVFRGHVFETIEELDMLRQHIDYLVVDTIFKDDLYATWILPYYQENGKPTVDLKTINETYQDTFHKAFLHKESTIKGEIDD</sequence>
<dbReference type="InterPro" id="IPR001539">
    <property type="entry name" value="Peptidase_U32"/>
</dbReference>
<organism evidence="1 2">
    <name type="scientific">Acholeplasma oculi</name>
    <dbReference type="NCBI Taxonomy" id="35623"/>
    <lineage>
        <taxon>Bacteria</taxon>
        <taxon>Bacillati</taxon>
        <taxon>Mycoplasmatota</taxon>
        <taxon>Mollicutes</taxon>
        <taxon>Acholeplasmatales</taxon>
        <taxon>Acholeplasmataceae</taxon>
        <taxon>Acholeplasma</taxon>
    </lineage>
</organism>
<dbReference type="InterPro" id="IPR051454">
    <property type="entry name" value="RNA/ubiquinone_mod_enzymes"/>
</dbReference>
<keyword evidence="2" id="KW-1185">Reference proteome</keyword>
<dbReference type="RefSeq" id="WP_045749615.1">
    <property type="nucleotide sequence ID" value="NZ_FUZK01000001.1"/>
</dbReference>
<proteinExistence type="predicted"/>
<name>A0A061ABE5_9MOLU</name>
<dbReference type="PANTHER" id="PTHR30217">
    <property type="entry name" value="PEPTIDASE U32 FAMILY"/>
    <property type="match status" value="1"/>
</dbReference>
<dbReference type="AlphaFoldDB" id="A0A061ABE5"/>
<dbReference type="EMBL" id="LK028559">
    <property type="protein sequence ID" value="CDR31168.1"/>
    <property type="molecule type" value="Genomic_DNA"/>
</dbReference>
<evidence type="ECO:0000313" key="2">
    <source>
        <dbReference type="Proteomes" id="UP000032434"/>
    </source>
</evidence>
<reference evidence="2" key="1">
    <citation type="submission" date="2014-05" db="EMBL/GenBank/DDBJ databases">
        <authorList>
            <person name="Kube M."/>
        </authorList>
    </citation>
    <scope>NUCLEOTIDE SEQUENCE [LARGE SCALE GENOMIC DNA]</scope>
</reference>
<dbReference type="OrthoDB" id="384357at2"/>
<dbReference type="Proteomes" id="UP000032434">
    <property type="component" value="Chromosome 1"/>
</dbReference>
<dbReference type="KEGG" id="aoc:Aocu_10950"/>
<dbReference type="HOGENOM" id="CLU_011540_1_0_14"/>
<dbReference type="PANTHER" id="PTHR30217:SF12">
    <property type="entry name" value="U32 FAMILY PEPTIDASE"/>
    <property type="match status" value="1"/>
</dbReference>
<gene>
    <name evidence="1" type="ORF">Aocu_10950</name>
</gene>
<dbReference type="STRING" id="35623.Aocu_10950"/>
<evidence type="ECO:0000313" key="1">
    <source>
        <dbReference type="EMBL" id="CDR31168.1"/>
    </source>
</evidence>